<feature type="region of interest" description="Disordered" evidence="1">
    <location>
        <begin position="1"/>
        <end position="92"/>
    </location>
</feature>
<evidence type="ECO:0000313" key="3">
    <source>
        <dbReference type="EMBL" id="GJE85205.1"/>
    </source>
</evidence>
<feature type="region of interest" description="Disordered" evidence="1">
    <location>
        <begin position="591"/>
        <end position="614"/>
    </location>
</feature>
<dbReference type="Proteomes" id="UP000703269">
    <property type="component" value="Unassembled WGS sequence"/>
</dbReference>
<reference evidence="3 4" key="1">
    <citation type="submission" date="2021-08" db="EMBL/GenBank/DDBJ databases">
        <title>Draft Genome Sequence of Phanerochaete sordida strain YK-624.</title>
        <authorList>
            <person name="Mori T."/>
            <person name="Dohra H."/>
            <person name="Suzuki T."/>
            <person name="Kawagishi H."/>
            <person name="Hirai H."/>
        </authorList>
    </citation>
    <scope>NUCLEOTIDE SEQUENCE [LARGE SCALE GENOMIC DNA]</scope>
    <source>
        <strain evidence="3 4">YK-624</strain>
    </source>
</reference>
<dbReference type="AlphaFoldDB" id="A0A9P3FZI7"/>
<keyword evidence="4" id="KW-1185">Reference proteome</keyword>
<evidence type="ECO:0000259" key="2">
    <source>
        <dbReference type="Pfam" id="PF12110"/>
    </source>
</evidence>
<feature type="region of interest" description="Disordered" evidence="1">
    <location>
        <begin position="121"/>
        <end position="172"/>
    </location>
</feature>
<sequence length="870" mass="96214">MARFRAYYSDSDEESRSDDVIDVEQAEENGSSEPGSSLQHEELSGRRRLGAAESDVYSDEEEVGDQDLPSRESSISPQPASARPSDPTLIPWARELGVDRQKMHVMQTSLFRVPEEEAALKSISQQPAPTSSKRLTLRPSLTRKHSRDSDGDGLRADSRQRASFAQDIDPAPFKPTRKYARVESSASEFSGHEEAFIDSGLALGRSFNVTWGPGGRMAHLGSLCIPYGTPSTSAATSILHISSLPTLSKSKDDSLDYASKLLSHNLSHTAIHPDEEGVPCANPSRELNFASFASLFPQTDRSFEATLFRLGQALFDPIELNLGSSISVDIRNRISALRRRIAFSRWLQMAVASAVETDVQETSGEYSWAQAVFALLTGYQVEKAVDIATEAGNVKLATLLAQADGDVEFKEDLKAQLALWREERIDVHIDESVRKVYALLAGVVDVLEGSKGVGLERCADVHLAKGLDWKRAFGLHLWYNQSMDAPISSAFEAYDRARKEDPQNVAAPLPWYRESASDVKTPWKLPPGAEPPDALFSLIRMFADPACSLSSVLTPLSFSPSPLDHRLPWHLYILVSRCLRIRDLADRGDVVDERRDGDEEAEAAMEPEVEGHSPSADLLASSYALQLEAAGMLQEAVFVLLHIEGSAGRKRAIKEMLSRNAPRLDDWMTRGLVGSLKIPIAWVNEAKATHALDNGEVYTAYELYLSAGLYNPAHDLAVLELAPDAVIHRDLELLKDIFERFEGRSVDDWQVRGKIFLDYAHAMTRMPELRDYVNDIDALPDEACAAEVEELSRTVPKMISMLPDILRDRSDTRHNAALAEMISGLAARLDQLRPLALGTHLRGAKVAEATKLHHIRAVAHEKFLRTIEVA</sequence>
<dbReference type="OrthoDB" id="3797628at2759"/>
<dbReference type="EMBL" id="BPQB01000002">
    <property type="protein sequence ID" value="GJE85205.1"/>
    <property type="molecule type" value="Genomic_DNA"/>
</dbReference>
<feature type="domain" description="Nuclear pore complex protein NUP96 C-terminal" evidence="2">
    <location>
        <begin position="371"/>
        <end position="690"/>
    </location>
</feature>
<evidence type="ECO:0000313" key="4">
    <source>
        <dbReference type="Proteomes" id="UP000703269"/>
    </source>
</evidence>
<accession>A0A9P3FZI7</accession>
<protein>
    <submittedName>
        <fullName evidence="3">Nup96 domain-containing protein</fullName>
    </submittedName>
</protein>
<feature type="compositionally biased region" description="Acidic residues" evidence="1">
    <location>
        <begin position="10"/>
        <end position="27"/>
    </location>
</feature>
<dbReference type="Gene3D" id="1.25.40.690">
    <property type="match status" value="1"/>
</dbReference>
<dbReference type="Pfam" id="PF12110">
    <property type="entry name" value="Nup96"/>
    <property type="match status" value="1"/>
</dbReference>
<name>A0A9P3FZI7_9APHY</name>
<feature type="compositionally biased region" description="Polar residues" evidence="1">
    <location>
        <begin position="122"/>
        <end position="134"/>
    </location>
</feature>
<feature type="compositionally biased region" description="Polar residues" evidence="1">
    <location>
        <begin position="28"/>
        <end position="38"/>
    </location>
</feature>
<dbReference type="InterPro" id="IPR021967">
    <property type="entry name" value="Nup98_C"/>
</dbReference>
<gene>
    <name evidence="3" type="ORF">PsYK624_012830</name>
</gene>
<evidence type="ECO:0000256" key="1">
    <source>
        <dbReference type="SAM" id="MobiDB-lite"/>
    </source>
</evidence>
<organism evidence="3 4">
    <name type="scientific">Phanerochaete sordida</name>
    <dbReference type="NCBI Taxonomy" id="48140"/>
    <lineage>
        <taxon>Eukaryota</taxon>
        <taxon>Fungi</taxon>
        <taxon>Dikarya</taxon>
        <taxon>Basidiomycota</taxon>
        <taxon>Agaricomycotina</taxon>
        <taxon>Agaricomycetes</taxon>
        <taxon>Polyporales</taxon>
        <taxon>Phanerochaetaceae</taxon>
        <taxon>Phanerochaete</taxon>
    </lineage>
</organism>
<feature type="compositionally biased region" description="Acidic residues" evidence="1">
    <location>
        <begin position="598"/>
        <end position="608"/>
    </location>
</feature>
<comment type="caution">
    <text evidence="3">The sequence shown here is derived from an EMBL/GenBank/DDBJ whole genome shotgun (WGS) entry which is preliminary data.</text>
</comment>
<feature type="compositionally biased region" description="Basic and acidic residues" evidence="1">
    <location>
        <begin position="147"/>
        <end position="160"/>
    </location>
</feature>
<feature type="compositionally biased region" description="Acidic residues" evidence="1">
    <location>
        <begin position="56"/>
        <end position="65"/>
    </location>
</feature>
<proteinExistence type="predicted"/>